<dbReference type="Gene3D" id="3.30.420.40">
    <property type="match status" value="1"/>
</dbReference>
<dbReference type="EMBL" id="MU007012">
    <property type="protein sequence ID" value="KAF2435642.1"/>
    <property type="molecule type" value="Genomic_DNA"/>
</dbReference>
<evidence type="ECO:0000256" key="1">
    <source>
        <dbReference type="SAM" id="MobiDB-lite"/>
    </source>
</evidence>
<evidence type="ECO:0000313" key="2">
    <source>
        <dbReference type="EMBL" id="KAF2435642.1"/>
    </source>
</evidence>
<organism evidence="2 3">
    <name type="scientific">Tothia fuscella</name>
    <dbReference type="NCBI Taxonomy" id="1048955"/>
    <lineage>
        <taxon>Eukaryota</taxon>
        <taxon>Fungi</taxon>
        <taxon>Dikarya</taxon>
        <taxon>Ascomycota</taxon>
        <taxon>Pezizomycotina</taxon>
        <taxon>Dothideomycetes</taxon>
        <taxon>Pleosporomycetidae</taxon>
        <taxon>Venturiales</taxon>
        <taxon>Cylindrosympodiaceae</taxon>
        <taxon>Tothia</taxon>
    </lineage>
</organism>
<gene>
    <name evidence="2" type="ORF">EJ08DRAFT_656020</name>
</gene>
<dbReference type="AlphaFoldDB" id="A0A9P4P1Q1"/>
<dbReference type="SUPFAM" id="SSF53067">
    <property type="entry name" value="Actin-like ATPase domain"/>
    <property type="match status" value="2"/>
</dbReference>
<feature type="region of interest" description="Disordered" evidence="1">
    <location>
        <begin position="1"/>
        <end position="23"/>
    </location>
</feature>
<dbReference type="InterPro" id="IPR043129">
    <property type="entry name" value="ATPase_NBD"/>
</dbReference>
<reference evidence="2" key="1">
    <citation type="journal article" date="2020" name="Stud. Mycol.">
        <title>101 Dothideomycetes genomes: a test case for predicting lifestyles and emergence of pathogens.</title>
        <authorList>
            <person name="Haridas S."/>
            <person name="Albert R."/>
            <person name="Binder M."/>
            <person name="Bloem J."/>
            <person name="Labutti K."/>
            <person name="Salamov A."/>
            <person name="Andreopoulos B."/>
            <person name="Baker S."/>
            <person name="Barry K."/>
            <person name="Bills G."/>
            <person name="Bluhm B."/>
            <person name="Cannon C."/>
            <person name="Castanera R."/>
            <person name="Culley D."/>
            <person name="Daum C."/>
            <person name="Ezra D."/>
            <person name="Gonzalez J."/>
            <person name="Henrissat B."/>
            <person name="Kuo A."/>
            <person name="Liang C."/>
            <person name="Lipzen A."/>
            <person name="Lutzoni F."/>
            <person name="Magnuson J."/>
            <person name="Mondo S."/>
            <person name="Nolan M."/>
            <person name="Ohm R."/>
            <person name="Pangilinan J."/>
            <person name="Park H.-J."/>
            <person name="Ramirez L."/>
            <person name="Alfaro M."/>
            <person name="Sun H."/>
            <person name="Tritt A."/>
            <person name="Yoshinaga Y."/>
            <person name="Zwiers L.-H."/>
            <person name="Turgeon B."/>
            <person name="Goodwin S."/>
            <person name="Spatafora J."/>
            <person name="Crous P."/>
            <person name="Grigoriev I."/>
        </authorList>
    </citation>
    <scope>NUCLEOTIDE SEQUENCE</scope>
    <source>
        <strain evidence="2">CBS 130266</strain>
    </source>
</reference>
<dbReference type="CDD" id="cd10170">
    <property type="entry name" value="ASKHA_NBD_HSP70"/>
    <property type="match status" value="1"/>
</dbReference>
<dbReference type="PANTHER" id="PTHR14187:SF5">
    <property type="entry name" value="HEAT SHOCK 70 KDA PROTEIN 12A"/>
    <property type="match status" value="1"/>
</dbReference>
<proteinExistence type="predicted"/>
<name>A0A9P4P1Q1_9PEZI</name>
<dbReference type="Proteomes" id="UP000800235">
    <property type="component" value="Unassembled WGS sequence"/>
</dbReference>
<accession>A0A9P4P1Q1</accession>
<evidence type="ECO:0000313" key="3">
    <source>
        <dbReference type="Proteomes" id="UP000800235"/>
    </source>
</evidence>
<dbReference type="OrthoDB" id="2394218at2759"/>
<comment type="caution">
    <text evidence="2">The sequence shown here is derived from an EMBL/GenBank/DDBJ whole genome shotgun (WGS) entry which is preliminary data.</text>
</comment>
<dbReference type="PANTHER" id="PTHR14187">
    <property type="entry name" value="ALPHA KINASE/ELONGATION FACTOR 2 KINASE"/>
    <property type="match status" value="1"/>
</dbReference>
<protein>
    <submittedName>
        <fullName evidence="2">Uncharacterized protein</fullName>
    </submittedName>
</protein>
<keyword evidence="3" id="KW-1185">Reference proteome</keyword>
<sequence>MTPGSGKALTVGIPPSSASPTQELHPKLAVPDQNDVHQVFGDFGTTYSGFSLRKNNAGHLVEHYPGHLKAHDTPSKSPSRFAYNVASIKEDDTVAAWGFEDMSSLKVEAAFKLGLVAFYPSFKKHEEYIGRKAELESKIKELYSFLGAKHDEDAGKTAKEHCKHFLKSMYNHVIHTLQAEFHLQTTMIEFCFTVPAFWPATFRKCFQDILLKSGYGKAVSLISEQEAAAFFALSTTKFRLIEQEAIMVLDLGGGTADAATYFVGRNNSGETTLKELTVGSSRFCESMFINTRLVNWLKITFGGDILEQVDGRIGPGTPFFDTFEAQKRNFGEPNAEPEDNYKFPLTLAGFDGSESYHQGSIILPRDTMQQFFDECIKEIQELVGHHLEYCDSSVEYLFMTGGLGCSRHVYDELSNLLKNSWAKHRGLSLFRFPEGPDLVSLSDKRADKHYGVIIRPWMENFSRAEHGKVLWVIRKYEYVEVDEVLEPRSNYENLRGWRRPCGIHVSYLCNTEKKPVFYDLEIVCSDQNVMSPFPSKDDPGVQPLETIPVDLNKCTFEGATRPMRHAKNQQGVMEQRVKTTLLLEFHNRKYDKLKGFRINVSVNTHAGHLNLTKTRKHRWESFERGRSIEF</sequence>